<evidence type="ECO:0000313" key="4">
    <source>
        <dbReference type="EMBL" id="EGC38623.1"/>
    </source>
</evidence>
<dbReference type="SMART" id="SM00320">
    <property type="entry name" value="WD40"/>
    <property type="match status" value="5"/>
</dbReference>
<dbReference type="Pfam" id="PF00400">
    <property type="entry name" value="WD40"/>
    <property type="match status" value="3"/>
</dbReference>
<protein>
    <submittedName>
        <fullName evidence="4">Uncharacterized protein</fullName>
    </submittedName>
</protein>
<feature type="repeat" description="WD" evidence="3">
    <location>
        <begin position="66"/>
        <end position="107"/>
    </location>
</feature>
<dbReference type="GO" id="GO:0000972">
    <property type="term" value="P:transcription-dependent tethering of RNA polymerase II gene DNA at nuclear periphery"/>
    <property type="evidence" value="ECO:0000318"/>
    <property type="project" value="GO_Central"/>
</dbReference>
<evidence type="ECO:0000256" key="2">
    <source>
        <dbReference type="ARBA" id="ARBA00022737"/>
    </source>
</evidence>
<dbReference type="GeneID" id="10506872"/>
<dbReference type="RefSeq" id="XP_003284816.1">
    <property type="nucleotide sequence ID" value="XM_003284768.1"/>
</dbReference>
<dbReference type="GO" id="GO:0043130">
    <property type="term" value="F:ubiquitin binding"/>
    <property type="evidence" value="ECO:0000318"/>
    <property type="project" value="GO_Central"/>
</dbReference>
<feature type="repeat" description="WD" evidence="3">
    <location>
        <begin position="107"/>
        <end position="148"/>
    </location>
</feature>
<dbReference type="EMBL" id="GL870972">
    <property type="protein sequence ID" value="EGC38623.1"/>
    <property type="molecule type" value="Genomic_DNA"/>
</dbReference>
<dbReference type="PRINTS" id="PR00320">
    <property type="entry name" value="GPROTEINBRPT"/>
</dbReference>
<proteinExistence type="predicted"/>
<dbReference type="Gene3D" id="2.130.10.10">
    <property type="entry name" value="YVTN repeat-like/Quinoprotein amine dehydrogenase"/>
    <property type="match status" value="1"/>
</dbReference>
<dbReference type="InterPro" id="IPR019775">
    <property type="entry name" value="WD40_repeat_CS"/>
</dbReference>
<evidence type="ECO:0000313" key="5">
    <source>
        <dbReference type="Proteomes" id="UP000001064"/>
    </source>
</evidence>
<dbReference type="STRING" id="5786.F0ZBM8"/>
<reference evidence="5" key="1">
    <citation type="journal article" date="2011" name="Genome Biol.">
        <title>Comparative genomics of the social amoebae Dictyostelium discoideum and Dictyostelium purpureum.</title>
        <authorList>
            <consortium name="US DOE Joint Genome Institute (JGI-PGF)"/>
            <person name="Sucgang R."/>
            <person name="Kuo A."/>
            <person name="Tian X."/>
            <person name="Salerno W."/>
            <person name="Parikh A."/>
            <person name="Feasley C.L."/>
            <person name="Dalin E."/>
            <person name="Tu H."/>
            <person name="Huang E."/>
            <person name="Barry K."/>
            <person name="Lindquist E."/>
            <person name="Shapiro H."/>
            <person name="Bruce D."/>
            <person name="Schmutz J."/>
            <person name="Salamov A."/>
            <person name="Fey P."/>
            <person name="Gaudet P."/>
            <person name="Anjard C."/>
            <person name="Babu M.M."/>
            <person name="Basu S."/>
            <person name="Bushmanova Y."/>
            <person name="van der Wel H."/>
            <person name="Katoh-Kurasawa M."/>
            <person name="Dinh C."/>
            <person name="Coutinho P.M."/>
            <person name="Saito T."/>
            <person name="Elias M."/>
            <person name="Schaap P."/>
            <person name="Kay R.R."/>
            <person name="Henrissat B."/>
            <person name="Eichinger L."/>
            <person name="Rivero F."/>
            <person name="Putnam N.H."/>
            <person name="West C.M."/>
            <person name="Loomis W.F."/>
            <person name="Chisholm R.L."/>
            <person name="Shaulsky G."/>
            <person name="Strassmann J.E."/>
            <person name="Queller D.C."/>
            <person name="Kuspa A."/>
            <person name="Grigoriev I.V."/>
        </authorList>
    </citation>
    <scope>NUCLEOTIDE SEQUENCE [LARGE SCALE GENOMIC DNA]</scope>
    <source>
        <strain evidence="5">QSDP1</strain>
    </source>
</reference>
<accession>F0ZBM8</accession>
<dbReference type="InterPro" id="IPR015943">
    <property type="entry name" value="WD40/YVTN_repeat-like_dom_sf"/>
</dbReference>
<dbReference type="VEuPathDB" id="AmoebaDB:DICPUDRAFT_148649"/>
<dbReference type="Proteomes" id="UP000001064">
    <property type="component" value="Unassembled WGS sequence"/>
</dbReference>
<dbReference type="InterPro" id="IPR001680">
    <property type="entry name" value="WD40_rpt"/>
</dbReference>
<dbReference type="GO" id="GO:0003723">
    <property type="term" value="F:RNA binding"/>
    <property type="evidence" value="ECO:0000318"/>
    <property type="project" value="GO_Central"/>
</dbReference>
<feature type="repeat" description="WD" evidence="3">
    <location>
        <begin position="27"/>
        <end position="62"/>
    </location>
</feature>
<keyword evidence="2" id="KW-0677">Repeat</keyword>
<dbReference type="AlphaFoldDB" id="F0ZBM8"/>
<dbReference type="FunFam" id="2.130.10.10:FF:000190">
    <property type="entry name" value="Nuclear pore complex subunit"/>
    <property type="match status" value="1"/>
</dbReference>
<dbReference type="KEGG" id="dpp:DICPUDRAFT_148649"/>
<dbReference type="OMA" id="EAMDQSI"/>
<keyword evidence="5" id="KW-1185">Reference proteome</keyword>
<evidence type="ECO:0000256" key="1">
    <source>
        <dbReference type="ARBA" id="ARBA00022574"/>
    </source>
</evidence>
<gene>
    <name evidence="4" type="ORF">DICPUDRAFT_148649</name>
</gene>
<dbReference type="GO" id="GO:0006405">
    <property type="term" value="P:RNA export from nucleus"/>
    <property type="evidence" value="ECO:0000318"/>
    <property type="project" value="GO_Central"/>
</dbReference>
<evidence type="ECO:0000256" key="3">
    <source>
        <dbReference type="PROSITE-ProRule" id="PRU00221"/>
    </source>
</evidence>
<dbReference type="FunCoup" id="F0ZBM8">
    <property type="interactions" value="1401"/>
</dbReference>
<dbReference type="PROSITE" id="PS00678">
    <property type="entry name" value="WD_REPEATS_1"/>
    <property type="match status" value="1"/>
</dbReference>
<name>F0ZBM8_DICPU</name>
<dbReference type="InterPro" id="IPR020472">
    <property type="entry name" value="WD40_PAC1"/>
</dbReference>
<dbReference type="OrthoDB" id="256303at2759"/>
<dbReference type="eggNOG" id="KOG0647">
    <property type="taxonomic scope" value="Eukaryota"/>
</dbReference>
<dbReference type="InterPro" id="IPR036322">
    <property type="entry name" value="WD40_repeat_dom_sf"/>
</dbReference>
<organism evidence="4 5">
    <name type="scientific">Dictyostelium purpureum</name>
    <name type="common">Slime mold</name>
    <dbReference type="NCBI Taxonomy" id="5786"/>
    <lineage>
        <taxon>Eukaryota</taxon>
        <taxon>Amoebozoa</taxon>
        <taxon>Evosea</taxon>
        <taxon>Eumycetozoa</taxon>
        <taxon>Dictyostelia</taxon>
        <taxon>Dictyosteliales</taxon>
        <taxon>Dictyosteliaceae</taxon>
        <taxon>Dictyostelium</taxon>
    </lineage>
</organism>
<dbReference type="PROSITE" id="PS50082">
    <property type="entry name" value="WD_REPEATS_2"/>
    <property type="match status" value="3"/>
</dbReference>
<dbReference type="PROSITE" id="PS50294">
    <property type="entry name" value="WD_REPEATS_REGION"/>
    <property type="match status" value="2"/>
</dbReference>
<dbReference type="PANTHER" id="PTHR10971">
    <property type="entry name" value="MRNA EXPORT FACTOR AND BUB3"/>
    <property type="match status" value="1"/>
</dbReference>
<sequence length="342" mass="38287">MLFNSSVTNNHNPNKDIELQGPINDGISCLKFSPKTSNLIVAGSWDQKIRCWEVNTPSLSSQPRAMISHEAAILCTDWNGDGTQVFTGGVDNKVKLWNLQTNQMVQVAQHNAPVKDCFWIEESKVLVTGGWDKSIKYWDTRQSTPVLSLDLSERVYAMDCLYPLLVVATADRKIYVYNLQNPSVPYKTMESLLKYQTRSIACFGEKNGFALGSIEGRVAIQSFEEKPELSFTFKCHRENDTLAYAVNSISFALPYGTFATAGSDGGFSFWDKESKFRLKQFTKVPQPITCTAFNSDASLYAYASSYDWSKGSQGFDPNSQSYVFVHPVGDEAKKGNRTAKKR</sequence>
<dbReference type="GO" id="GO:0005643">
    <property type="term" value="C:nuclear pore"/>
    <property type="evidence" value="ECO:0000318"/>
    <property type="project" value="GO_Central"/>
</dbReference>
<keyword evidence="1 3" id="KW-0853">WD repeat</keyword>
<dbReference type="InParanoid" id="F0ZBM8"/>
<dbReference type="SUPFAM" id="SSF50978">
    <property type="entry name" value="WD40 repeat-like"/>
    <property type="match status" value="1"/>
</dbReference>